<sequence>MSHTLNRDQILIAGCGDIGSQLGLNLITQGYPVFGLRRNINQLPPGIQGISADLSQPDTLINLPQQIDTLFYAVAAGTRDESVYRAAYPEGLNNLLNALQQQGITLRQLFFVSSTAVYHQEHHEWVDETSTTQPENFSGRIMLEAERIALNSGVPATIVRFSGIYGPGRNYMLGQINRGTGYPSDPVRYSNRIHRDDCVGVLEHLYQRSLRQALASIYLASDDEPAALHEVSNWLSEQLGVEITDTSARRTIGSKRCNNKRLKETGYSFKHPSFRQGYPPLISQFKG</sequence>
<feature type="domain" description="NAD-dependent epimerase/dehydratase" evidence="1">
    <location>
        <begin position="10"/>
        <end position="170"/>
    </location>
</feature>
<evidence type="ECO:0000259" key="1">
    <source>
        <dbReference type="Pfam" id="PF01370"/>
    </source>
</evidence>
<accession>A0A7R6P2R1</accession>
<dbReference type="RefSeq" id="WP_019621100.1">
    <property type="nucleotide sequence ID" value="NZ_AP014545.1"/>
</dbReference>
<name>A0A7R6P2R1_9GAMM</name>
<dbReference type="Pfam" id="PF01370">
    <property type="entry name" value="Epimerase"/>
    <property type="match status" value="1"/>
</dbReference>
<dbReference type="InterPro" id="IPR001509">
    <property type="entry name" value="Epimerase_deHydtase"/>
</dbReference>
<dbReference type="EMBL" id="AP014545">
    <property type="protein sequence ID" value="BBB24729.1"/>
    <property type="molecule type" value="Genomic_DNA"/>
</dbReference>
<gene>
    <name evidence="2" type="ORF">AMJAP_0130</name>
</gene>
<dbReference type="CDD" id="cd05266">
    <property type="entry name" value="SDR_a4"/>
    <property type="match status" value="1"/>
</dbReference>
<dbReference type="AlphaFoldDB" id="A0A7R6P2R1"/>
<dbReference type="Gene3D" id="3.40.50.720">
    <property type="entry name" value="NAD(P)-binding Rossmann-like Domain"/>
    <property type="match status" value="1"/>
</dbReference>
<dbReference type="InterPro" id="IPR036291">
    <property type="entry name" value="NAD(P)-bd_dom_sf"/>
</dbReference>
<proteinExistence type="predicted"/>
<dbReference type="PANTHER" id="PTHR48079:SF6">
    <property type="entry name" value="NAD(P)-BINDING DOMAIN-CONTAINING PROTEIN-RELATED"/>
    <property type="match status" value="1"/>
</dbReference>
<dbReference type="KEGG" id="ajp:AMJAP_0130"/>
<dbReference type="Proteomes" id="UP000595663">
    <property type="component" value="Chromosome"/>
</dbReference>
<dbReference type="PANTHER" id="PTHR48079">
    <property type="entry name" value="PROTEIN YEEZ"/>
    <property type="match status" value="1"/>
</dbReference>
<dbReference type="SUPFAM" id="SSF51735">
    <property type="entry name" value="NAD(P)-binding Rossmann-fold domains"/>
    <property type="match status" value="1"/>
</dbReference>
<protein>
    <submittedName>
        <fullName evidence="2">Epimerase</fullName>
    </submittedName>
</protein>
<reference evidence="2 3" key="1">
    <citation type="journal article" date="2008" name="Int. J. Syst. Evol. Microbiol.">
        <title>Amphritea japonica sp. nov. and Amphritea balenae sp. nov., isolated from the sediment adjacent to sperm whale carcasses off Kagoshima, Japan.</title>
        <authorList>
            <person name="Miyazaki M."/>
            <person name="Nogi Y."/>
            <person name="Fujiwara Y."/>
            <person name="Kawato M."/>
            <person name="Nagahama T."/>
            <person name="Kubokawa K."/>
            <person name="Horikoshi K."/>
        </authorList>
    </citation>
    <scope>NUCLEOTIDE SEQUENCE [LARGE SCALE GENOMIC DNA]</scope>
    <source>
        <strain evidence="2 3">ATCC BAA-1530</strain>
    </source>
</reference>
<keyword evidence="3" id="KW-1185">Reference proteome</keyword>
<evidence type="ECO:0000313" key="3">
    <source>
        <dbReference type="Proteomes" id="UP000595663"/>
    </source>
</evidence>
<organism evidence="2 3">
    <name type="scientific">Amphritea japonica ATCC BAA-1530</name>
    <dbReference type="NCBI Taxonomy" id="1278309"/>
    <lineage>
        <taxon>Bacteria</taxon>
        <taxon>Pseudomonadati</taxon>
        <taxon>Pseudomonadota</taxon>
        <taxon>Gammaproteobacteria</taxon>
        <taxon>Oceanospirillales</taxon>
        <taxon>Oceanospirillaceae</taxon>
        <taxon>Amphritea</taxon>
    </lineage>
</organism>
<dbReference type="GO" id="GO:0004029">
    <property type="term" value="F:aldehyde dehydrogenase (NAD+) activity"/>
    <property type="evidence" value="ECO:0007669"/>
    <property type="project" value="TreeGrafter"/>
</dbReference>
<evidence type="ECO:0000313" key="2">
    <source>
        <dbReference type="EMBL" id="BBB24729.1"/>
    </source>
</evidence>
<dbReference type="InterPro" id="IPR051783">
    <property type="entry name" value="NAD(P)-dependent_oxidoreduct"/>
</dbReference>
<dbReference type="GO" id="GO:0005737">
    <property type="term" value="C:cytoplasm"/>
    <property type="evidence" value="ECO:0007669"/>
    <property type="project" value="TreeGrafter"/>
</dbReference>